<reference evidence="8" key="1">
    <citation type="journal article" date="2021" name="Open Biol.">
        <title>Shared evolutionary footprints suggest mitochondrial oxidative damage underlies multiple complex I losses in fungi.</title>
        <authorList>
            <person name="Schikora-Tamarit M.A."/>
            <person name="Marcet-Houben M."/>
            <person name="Nosek J."/>
            <person name="Gabaldon T."/>
        </authorList>
    </citation>
    <scope>NUCLEOTIDE SEQUENCE</scope>
    <source>
        <strain evidence="8">CBS6341</strain>
    </source>
</reference>
<evidence type="ECO:0000256" key="5">
    <source>
        <dbReference type="ARBA" id="ARBA00023136"/>
    </source>
</evidence>
<feature type="compositionally biased region" description="Basic and acidic residues" evidence="6">
    <location>
        <begin position="7"/>
        <end position="18"/>
    </location>
</feature>
<evidence type="ECO:0000256" key="3">
    <source>
        <dbReference type="ARBA" id="ARBA00022692"/>
    </source>
</evidence>
<dbReference type="InterPro" id="IPR008010">
    <property type="entry name" value="Tatp1"/>
</dbReference>
<dbReference type="Proteomes" id="UP000769528">
    <property type="component" value="Unassembled WGS sequence"/>
</dbReference>
<evidence type="ECO:0000313" key="8">
    <source>
        <dbReference type="EMBL" id="KAH3672809.1"/>
    </source>
</evidence>
<keyword evidence="4 7" id="KW-1133">Transmembrane helix</keyword>
<reference evidence="8" key="2">
    <citation type="submission" date="2021-01" db="EMBL/GenBank/DDBJ databases">
        <authorList>
            <person name="Schikora-Tamarit M.A."/>
        </authorList>
    </citation>
    <scope>NUCLEOTIDE SEQUENCE</scope>
    <source>
        <strain evidence="8">CBS6341</strain>
    </source>
</reference>
<evidence type="ECO:0000256" key="2">
    <source>
        <dbReference type="ARBA" id="ARBA00008803"/>
    </source>
</evidence>
<dbReference type="PANTHER" id="PTHR13317:SF4">
    <property type="entry name" value="TRANSMEMBRANE ANTERIOR POSTERIOR TRANSFORMATION PROTEIN 1 HOMOLOG"/>
    <property type="match status" value="1"/>
</dbReference>
<feature type="region of interest" description="Disordered" evidence="6">
    <location>
        <begin position="500"/>
        <end position="519"/>
    </location>
</feature>
<feature type="region of interest" description="Disordered" evidence="6">
    <location>
        <begin position="1"/>
        <end position="31"/>
    </location>
</feature>
<comment type="subcellular location">
    <subcellularLocation>
        <location evidence="1">Membrane</location>
        <topology evidence="1">Multi-pass membrane protein</topology>
    </subcellularLocation>
</comment>
<keyword evidence="9" id="KW-1185">Reference proteome</keyword>
<evidence type="ECO:0000256" key="6">
    <source>
        <dbReference type="SAM" id="MobiDB-lite"/>
    </source>
</evidence>
<organism evidence="8 9">
    <name type="scientific">Wickerhamomyces mucosus</name>
    <dbReference type="NCBI Taxonomy" id="1378264"/>
    <lineage>
        <taxon>Eukaryota</taxon>
        <taxon>Fungi</taxon>
        <taxon>Dikarya</taxon>
        <taxon>Ascomycota</taxon>
        <taxon>Saccharomycotina</taxon>
        <taxon>Saccharomycetes</taxon>
        <taxon>Phaffomycetales</taxon>
        <taxon>Wickerhamomycetaceae</taxon>
        <taxon>Wickerhamomyces</taxon>
    </lineage>
</organism>
<comment type="caution">
    <text evidence="8">The sequence shown here is derived from an EMBL/GenBank/DDBJ whole genome shotgun (WGS) entry which is preliminary data.</text>
</comment>
<name>A0A9P8PK71_9ASCO</name>
<evidence type="ECO:0000256" key="4">
    <source>
        <dbReference type="ARBA" id="ARBA00022989"/>
    </source>
</evidence>
<evidence type="ECO:0000256" key="7">
    <source>
        <dbReference type="SAM" id="Phobius"/>
    </source>
</evidence>
<evidence type="ECO:0000256" key="1">
    <source>
        <dbReference type="ARBA" id="ARBA00004141"/>
    </source>
</evidence>
<dbReference type="Pfam" id="PF05346">
    <property type="entry name" value="DUF747"/>
    <property type="match status" value="1"/>
</dbReference>
<keyword evidence="5 7" id="KW-0472">Membrane</keyword>
<gene>
    <name evidence="8" type="ORF">WICMUC_004031</name>
</gene>
<feature type="transmembrane region" description="Helical" evidence="7">
    <location>
        <begin position="217"/>
        <end position="238"/>
    </location>
</feature>
<sequence>MSSQIRGESRGNEWDRARSKGLSPECTQKVSSSGGVSVYKLLLRELGISRSKDYKHVESLITGDESFEQIMNMVRLPFYLEQFMIFGLLSCLNSFLKLLVILPLKLILDVCLLVLSFRNQLIPGKQTNFQMSYHKMIDLKNLVFTSLIISTFFLSNVDTSRIYHAIRAQSSIKLYVMFGVLEVSDKLLSTVGQDLLNYLLSSHITGSGRISFVKFGLFYLASLAYLACHTIVLIYQTISLNVAANSYSNSLVTLLLSNQFSEIKGAVFKRIDREGLFQMSCADIVERFQLLTMLTIISFKNLAQIDPSNIGILPNSSFSNWNNSKLIGILLGPTAIVIGSELLVDWVKHSYMTKFNKIRPKIYVNYLNILSSDAIDNYRSSEIKHDMEFIDKIQQRLGLPIPALFVLFIVMSKHTFQWFLYNGQHEIILSNASILVILFFTVLFLKLLLELFLLKWSNSTLKKNNQQKEKHRSKNHEYTNSLVSGGLGAMDNTSRKYLYDSNEKIPPNNNEIRDKKDEKSDLHNVTRYEMHSKRIW</sequence>
<accession>A0A9P8PK71</accession>
<feature type="transmembrane region" description="Helical" evidence="7">
    <location>
        <begin position="139"/>
        <end position="157"/>
    </location>
</feature>
<proteinExistence type="inferred from homology"/>
<dbReference type="GO" id="GO:0005789">
    <property type="term" value="C:endoplasmic reticulum membrane"/>
    <property type="evidence" value="ECO:0007669"/>
    <property type="project" value="TreeGrafter"/>
</dbReference>
<feature type="transmembrane region" description="Helical" evidence="7">
    <location>
        <begin position="397"/>
        <end position="420"/>
    </location>
</feature>
<comment type="similarity">
    <text evidence="2">Belongs to the TAPT1 family.</text>
</comment>
<dbReference type="AlphaFoldDB" id="A0A9P8PK71"/>
<dbReference type="PANTHER" id="PTHR13317">
    <property type="entry name" value="TRANSMEMBRANE ANTERIOR POSTERIOR TRANSFORMATION PROTEIN 1 HOMOLOG"/>
    <property type="match status" value="1"/>
</dbReference>
<dbReference type="OrthoDB" id="5376140at2759"/>
<feature type="transmembrane region" description="Helical" evidence="7">
    <location>
        <begin position="326"/>
        <end position="347"/>
    </location>
</feature>
<protein>
    <submittedName>
        <fullName evidence="8">Uncharacterized protein</fullName>
    </submittedName>
</protein>
<feature type="transmembrane region" description="Helical" evidence="7">
    <location>
        <begin position="432"/>
        <end position="454"/>
    </location>
</feature>
<keyword evidence="3 7" id="KW-0812">Transmembrane</keyword>
<feature type="transmembrane region" description="Helical" evidence="7">
    <location>
        <begin position="83"/>
        <end position="108"/>
    </location>
</feature>
<evidence type="ECO:0000313" key="9">
    <source>
        <dbReference type="Proteomes" id="UP000769528"/>
    </source>
</evidence>
<dbReference type="EMBL" id="JAEUBF010001112">
    <property type="protein sequence ID" value="KAH3672809.1"/>
    <property type="molecule type" value="Genomic_DNA"/>
</dbReference>